<dbReference type="Proteomes" id="UP001165041">
    <property type="component" value="Unassembled WGS sequence"/>
</dbReference>
<dbReference type="Gene3D" id="3.40.50.2000">
    <property type="entry name" value="Glycogen Phosphorylase B"/>
    <property type="match status" value="1"/>
</dbReference>
<dbReference type="RefSeq" id="WP_285740243.1">
    <property type="nucleotide sequence ID" value="NZ_BSSA01000038.1"/>
</dbReference>
<dbReference type="Pfam" id="PF00534">
    <property type="entry name" value="Glycos_transf_1"/>
    <property type="match status" value="1"/>
</dbReference>
<evidence type="ECO:0000313" key="4">
    <source>
        <dbReference type="EMBL" id="GLW74672.1"/>
    </source>
</evidence>
<gene>
    <name evidence="4" type="ORF">Kpho02_69700</name>
</gene>
<feature type="domain" description="Glycosyl transferase family 1" evidence="3">
    <location>
        <begin position="1"/>
        <end position="61"/>
    </location>
</feature>
<evidence type="ECO:0000259" key="3">
    <source>
        <dbReference type="Pfam" id="PF00534"/>
    </source>
</evidence>
<organism evidence="4 5">
    <name type="scientific">Kitasatospora phosalacinea</name>
    <dbReference type="NCBI Taxonomy" id="2065"/>
    <lineage>
        <taxon>Bacteria</taxon>
        <taxon>Bacillati</taxon>
        <taxon>Actinomycetota</taxon>
        <taxon>Actinomycetes</taxon>
        <taxon>Kitasatosporales</taxon>
        <taxon>Streptomycetaceae</taxon>
        <taxon>Kitasatospora</taxon>
    </lineage>
</organism>
<evidence type="ECO:0000256" key="2">
    <source>
        <dbReference type="SAM" id="MobiDB-lite"/>
    </source>
</evidence>
<dbReference type="AlphaFoldDB" id="A0A9W6V6W9"/>
<sequence length="89" mass="9625">MASATPVVATASGGPLATIRPDGPRPTGWLTVPGDAEDLRATLLDALTHPGEIERRGRHARDFVVQQYWRTIADRYAQMDDAVLASVRA</sequence>
<accession>A0A9W6V6W9</accession>
<dbReference type="EMBL" id="BSSA01000038">
    <property type="protein sequence ID" value="GLW74672.1"/>
    <property type="molecule type" value="Genomic_DNA"/>
</dbReference>
<comment type="caution">
    <text evidence="4">The sequence shown here is derived from an EMBL/GenBank/DDBJ whole genome shotgun (WGS) entry which is preliminary data.</text>
</comment>
<protein>
    <recommendedName>
        <fullName evidence="3">Glycosyl transferase family 1 domain-containing protein</fullName>
    </recommendedName>
</protein>
<dbReference type="GO" id="GO:0016757">
    <property type="term" value="F:glycosyltransferase activity"/>
    <property type="evidence" value="ECO:0007669"/>
    <property type="project" value="InterPro"/>
</dbReference>
<reference evidence="4" key="1">
    <citation type="submission" date="2023-02" db="EMBL/GenBank/DDBJ databases">
        <title>Kitasatospora phosalacinea NBRC 14627.</title>
        <authorList>
            <person name="Ichikawa N."/>
            <person name="Sato H."/>
            <person name="Tonouchi N."/>
        </authorList>
    </citation>
    <scope>NUCLEOTIDE SEQUENCE</scope>
    <source>
        <strain evidence="4">NBRC 14627</strain>
    </source>
</reference>
<dbReference type="SUPFAM" id="SSF53756">
    <property type="entry name" value="UDP-Glycosyltransferase/glycogen phosphorylase"/>
    <property type="match status" value="1"/>
</dbReference>
<name>A0A9W6V6W9_9ACTN</name>
<evidence type="ECO:0000313" key="5">
    <source>
        <dbReference type="Proteomes" id="UP001165041"/>
    </source>
</evidence>
<evidence type="ECO:0000256" key="1">
    <source>
        <dbReference type="ARBA" id="ARBA00022679"/>
    </source>
</evidence>
<proteinExistence type="predicted"/>
<feature type="region of interest" description="Disordered" evidence="2">
    <location>
        <begin position="1"/>
        <end position="27"/>
    </location>
</feature>
<dbReference type="InterPro" id="IPR001296">
    <property type="entry name" value="Glyco_trans_1"/>
</dbReference>
<keyword evidence="1" id="KW-0808">Transferase</keyword>